<dbReference type="RefSeq" id="WP_092011186.1">
    <property type="nucleotide sequence ID" value="NZ_FOYW01000001.1"/>
</dbReference>
<organism evidence="2 3">
    <name type="scientific">Marinobacter daqiaonensis</name>
    <dbReference type="NCBI Taxonomy" id="650891"/>
    <lineage>
        <taxon>Bacteria</taxon>
        <taxon>Pseudomonadati</taxon>
        <taxon>Pseudomonadota</taxon>
        <taxon>Gammaproteobacteria</taxon>
        <taxon>Pseudomonadales</taxon>
        <taxon>Marinobacteraceae</taxon>
        <taxon>Marinobacter</taxon>
    </lineage>
</organism>
<dbReference type="Proteomes" id="UP000198644">
    <property type="component" value="Unassembled WGS sequence"/>
</dbReference>
<dbReference type="InterPro" id="IPR029021">
    <property type="entry name" value="Prot-tyrosine_phosphatase-like"/>
</dbReference>
<sequence length="147" mass="16321">MEILNEFKITPGICTSGQPTEEQLKQIAARGYQCVINLAMPNHEQSIDREGSIVTSLGMTYVHLPVPFDAPAKAHLDEFSELMDAFSDRKVWVHCIVNARVSAFLFCYLQTHRGMGPGEAATPLLKAWLPDMNKAWKSILGHAPAQL</sequence>
<dbReference type="SUPFAM" id="SSF52799">
    <property type="entry name" value="(Phosphotyrosine protein) phosphatases II"/>
    <property type="match status" value="1"/>
</dbReference>
<evidence type="ECO:0000313" key="3">
    <source>
        <dbReference type="Proteomes" id="UP000198644"/>
    </source>
</evidence>
<keyword evidence="2" id="KW-0378">Hydrolase</keyword>
<accession>A0A1I6I5D4</accession>
<dbReference type="STRING" id="650891.SAMN05216203_1839"/>
<keyword evidence="3" id="KW-1185">Reference proteome</keyword>
<name>A0A1I6I5D4_9GAMM</name>
<dbReference type="InterPro" id="IPR055214">
    <property type="entry name" value="PTP-NADK"/>
</dbReference>
<feature type="domain" description="DSP-PTPase phosphatase fused to NAD+ Kinase" evidence="1">
    <location>
        <begin position="13"/>
        <end position="116"/>
    </location>
</feature>
<dbReference type="Gene3D" id="3.90.190.10">
    <property type="entry name" value="Protein tyrosine phosphatase superfamily"/>
    <property type="match status" value="1"/>
</dbReference>
<dbReference type="CDD" id="cd14503">
    <property type="entry name" value="PTP-bact"/>
    <property type="match status" value="1"/>
</dbReference>
<proteinExistence type="predicted"/>
<dbReference type="EMBL" id="FOYW01000001">
    <property type="protein sequence ID" value="SFR61911.1"/>
    <property type="molecule type" value="Genomic_DNA"/>
</dbReference>
<dbReference type="AlphaFoldDB" id="A0A1I6I5D4"/>
<dbReference type="GO" id="GO:0016787">
    <property type="term" value="F:hydrolase activity"/>
    <property type="evidence" value="ECO:0007669"/>
    <property type="project" value="UniProtKB-KW"/>
</dbReference>
<reference evidence="2 3" key="1">
    <citation type="submission" date="2016-10" db="EMBL/GenBank/DDBJ databases">
        <authorList>
            <person name="de Groot N.N."/>
        </authorList>
    </citation>
    <scope>NUCLEOTIDE SEQUENCE [LARGE SCALE GENOMIC DNA]</scope>
    <source>
        <strain evidence="2 3">CGMCC 1.9167</strain>
    </source>
</reference>
<gene>
    <name evidence="2" type="ORF">SAMN05216203_1839</name>
</gene>
<dbReference type="Pfam" id="PF22741">
    <property type="entry name" value="PTP-NADK"/>
    <property type="match status" value="1"/>
</dbReference>
<evidence type="ECO:0000313" key="2">
    <source>
        <dbReference type="EMBL" id="SFR61911.1"/>
    </source>
</evidence>
<dbReference type="OrthoDB" id="7391097at2"/>
<protein>
    <submittedName>
        <fullName evidence="2">Predicted phosphohydrolase, protein tyrosine phosphatase (PTP) superfamily, DUF442 family</fullName>
    </submittedName>
</protein>
<evidence type="ECO:0000259" key="1">
    <source>
        <dbReference type="Pfam" id="PF22741"/>
    </source>
</evidence>